<feature type="chain" id="PRO_5004058612" evidence="9">
    <location>
        <begin position="23"/>
        <end position="460"/>
    </location>
</feature>
<keyword evidence="4" id="KW-0336">GPI-anchor</keyword>
<sequence length="460" mass="49143">MPATKDQVWLMLLALPLAHVIAQNDEPVATCSEPCACGKRVKDRVGLYAEQFKEAVLKQKHNELAAAKYTLAATAGEAELRKALIPVMTASAEISTACTAAISAAAGPAFAAQMLGGQVTGIYAGINALTKITGAFKAAAAGNTNLAAAAPATATLGQTADLGCTQNVDRRYQAPTMKTENKEPAPAALTLHSEVTAKCTATAGNSCHNTQLGGCGSIEIKLRYVTTEPRKSTTWTTSSHTTDHVVDTKPLDLMGNNGTELNNKLKELREQHDLNPCSKDIRTYEAVSDTGSWKLYASKALLNIQPAEKVAEPPTLTAAETAAYGASGKDFKANIWAKVQETLVPVTENDQETLKPISTLSTTAHVYKALARVLLKQQKKEQEDQQKVSKKVDTTKDKECNGKKGDECTGECEWDKEKETCTPKKKGEAENKEKTGTTNTTGSNSFVINKASLLLAFLLI</sequence>
<reference evidence="10" key="1">
    <citation type="submission" date="2013-02" db="EMBL/GenBank/DDBJ databases">
        <authorList>
            <person name="Cross G.A.M."/>
            <person name="Kim H.-S."/>
            <person name="Wickstead B."/>
        </authorList>
    </citation>
    <scope>NUCLEOTIDE SEQUENCE</scope>
    <source>
        <strain evidence="10">Lister 427</strain>
    </source>
</reference>
<evidence type="ECO:0000313" key="10">
    <source>
        <dbReference type="EMBL" id="AGH60140.1"/>
    </source>
</evidence>
<evidence type="ECO:0000256" key="2">
    <source>
        <dbReference type="ARBA" id="ARBA00004609"/>
    </source>
</evidence>
<comment type="subcellular location">
    <subcellularLocation>
        <location evidence="2">Cell membrane</location>
        <topology evidence="2">Lipid-anchor</topology>
        <topology evidence="2">GPI-anchor</topology>
    </subcellularLocation>
</comment>
<keyword evidence="7" id="KW-0449">Lipoprotein</keyword>
<dbReference type="GO" id="GO:0005886">
    <property type="term" value="C:plasma membrane"/>
    <property type="evidence" value="ECO:0007669"/>
    <property type="project" value="UniProtKB-SubCell"/>
</dbReference>
<feature type="signal peptide" evidence="9">
    <location>
        <begin position="1"/>
        <end position="22"/>
    </location>
</feature>
<dbReference type="VEuPathDB" id="TriTrypDB:Tb1125.Tb10.v4.0070"/>
<evidence type="ECO:0000256" key="7">
    <source>
        <dbReference type="ARBA" id="ARBA00023288"/>
    </source>
</evidence>
<keyword evidence="9" id="KW-0732">Signal</keyword>
<name>M4TB15_9TRYP</name>
<dbReference type="SUPFAM" id="SSF118251">
    <property type="entry name" value="Variant surface glycoprotein MITAT 1.2, VSG 221, C-terminal domain"/>
    <property type="match status" value="1"/>
</dbReference>
<dbReference type="EMBL" id="KC612709">
    <property type="protein sequence ID" value="AGH60140.1"/>
    <property type="molecule type" value="Genomic_DNA"/>
</dbReference>
<feature type="region of interest" description="Disordered" evidence="8">
    <location>
        <begin position="381"/>
        <end position="443"/>
    </location>
</feature>
<dbReference type="InterPro" id="IPR027446">
    <property type="entry name" value="VSG_C_dom_sf"/>
</dbReference>
<dbReference type="VEuPathDB" id="TriTrypDB:Tb10.v4.0070"/>
<keyword evidence="5" id="KW-0472">Membrane</keyword>
<evidence type="ECO:0000256" key="4">
    <source>
        <dbReference type="ARBA" id="ARBA00022622"/>
    </source>
</evidence>
<dbReference type="VEuPathDB" id="TriTrypDB:Tb427_000317900"/>
<feature type="compositionally biased region" description="Basic and acidic residues" evidence="8">
    <location>
        <begin position="381"/>
        <end position="435"/>
    </location>
</feature>
<proteinExistence type="predicted"/>
<organism evidence="10">
    <name type="scientific">Trypanosoma brucei</name>
    <dbReference type="NCBI Taxonomy" id="5691"/>
    <lineage>
        <taxon>Eukaryota</taxon>
        <taxon>Discoba</taxon>
        <taxon>Euglenozoa</taxon>
        <taxon>Kinetoplastea</taxon>
        <taxon>Metakinetoplastina</taxon>
        <taxon>Trypanosomatida</taxon>
        <taxon>Trypanosomatidae</taxon>
        <taxon>Trypanosoma</taxon>
    </lineage>
</organism>
<evidence type="ECO:0000256" key="8">
    <source>
        <dbReference type="SAM" id="MobiDB-lite"/>
    </source>
</evidence>
<evidence type="ECO:0000256" key="6">
    <source>
        <dbReference type="ARBA" id="ARBA00023180"/>
    </source>
</evidence>
<reference evidence="10" key="2">
    <citation type="journal article" date="2014" name="Mol. Biochem. Parasitol.">
        <title>Capturing the variant surface glycoprotein repertoire (the VSGnome) of Trypanosoma brucei Lister 427.</title>
        <authorList>
            <person name="Cross G.A."/>
            <person name="Kim H.S."/>
            <person name="Wickstead B."/>
        </authorList>
    </citation>
    <scope>NUCLEOTIDE SEQUENCE</scope>
    <source>
        <strain evidence="10">Lister 427</strain>
    </source>
</reference>
<dbReference type="AlphaFoldDB" id="M4TB15"/>
<evidence type="ECO:0000256" key="3">
    <source>
        <dbReference type="ARBA" id="ARBA00022475"/>
    </source>
</evidence>
<keyword evidence="3" id="KW-1003">Cell membrane</keyword>
<protein>
    <submittedName>
        <fullName evidence="10">Variant surface glycoprotein 1202</fullName>
    </submittedName>
</protein>
<evidence type="ECO:0000256" key="1">
    <source>
        <dbReference type="ARBA" id="ARBA00002523"/>
    </source>
</evidence>
<dbReference type="SUPFAM" id="SSF58087">
    <property type="entry name" value="Variant surface glycoprotein (N-terminal domain)"/>
    <property type="match status" value="1"/>
</dbReference>
<keyword evidence="6" id="KW-0325">Glycoprotein</keyword>
<evidence type="ECO:0000256" key="9">
    <source>
        <dbReference type="SAM" id="SignalP"/>
    </source>
</evidence>
<evidence type="ECO:0000256" key="5">
    <source>
        <dbReference type="ARBA" id="ARBA00023136"/>
    </source>
</evidence>
<dbReference type="GO" id="GO:0098552">
    <property type="term" value="C:side of membrane"/>
    <property type="evidence" value="ECO:0007669"/>
    <property type="project" value="UniProtKB-KW"/>
</dbReference>
<comment type="function">
    <text evidence="1">VSG forms a coat on the surface of the parasite. The trypanosome evades the immune response of the host by expressing a series of antigenically distinct VSGs from an estimated 1000 VSG genes.</text>
</comment>
<accession>M4TB15</accession>